<organism evidence="13 14">
    <name type="scientific">Seonamhaeicola aphaedonensis</name>
    <dbReference type="NCBI Taxonomy" id="1461338"/>
    <lineage>
        <taxon>Bacteria</taxon>
        <taxon>Pseudomonadati</taxon>
        <taxon>Bacteroidota</taxon>
        <taxon>Flavobacteriia</taxon>
        <taxon>Flavobacteriales</taxon>
        <taxon>Flavobacteriaceae</taxon>
    </lineage>
</organism>
<feature type="transmembrane region" description="Helical" evidence="11">
    <location>
        <begin position="33"/>
        <end position="51"/>
    </location>
</feature>
<evidence type="ECO:0000256" key="5">
    <source>
        <dbReference type="ARBA" id="ARBA00023065"/>
    </source>
</evidence>
<dbReference type="SUPFAM" id="SSF81340">
    <property type="entry name" value="Clc chloride channel"/>
    <property type="match status" value="1"/>
</dbReference>
<sequence length="603" mass="66770">MRDFLLLLKMPNARSLLRKFLIWKYKHISERQFVYILSILVGFLAGMGTVVLKNLTHYIRHFFNLYIFKDYQSTLYFVLPIIGLLLVYIIKQTWLKKHIGHGISTTLHAISKLNGIIPRYNIYAGLITAPLTVGFGGSVGLQGPAVSVGAALGSNAARLFHMNTKTRLLLISCAAAGAMASMFKAPIAAIVFAIEIFSLDIAFASLVPLLLASVSAVVTSYFFLGTDVLLRFELIDKFEINDIAFYVVLGLVTGHMSVYFSKVFFTITNFFKQFESRAKRLLIGGLAIGTMLFLIPPLYGEGYGIMNNLLKGDHIAAIGRTPFNLDLDNIWIVIGLLFGITLFKAIAMTTTFGAGGVGGVFIPTLVMGSALGNAFAKVINNIGFGFDVSESNFTLIGMTGLMAGVLHAPLTAIFLIAEITGGYELFVPLMLVSAISFAITKYYISHSVYTLKLAERGELITHDKDQNVLMMLEIDKVIETNFVILTPDMTLGNILKNAVAKSSRNHFPVVNESQEFLGVIRLDDIRHMMFNTDLYDKVNAESLMHADAGIINYEEDTMNTIMQKFKTSGAWNLPVIKHGKYYGYISKSKLLTAYRRQLINVTH</sequence>
<keyword evidence="14" id="KW-1185">Reference proteome</keyword>
<dbReference type="Pfam" id="PF00571">
    <property type="entry name" value="CBS"/>
    <property type="match status" value="1"/>
</dbReference>
<evidence type="ECO:0000256" key="3">
    <source>
        <dbReference type="ARBA" id="ARBA00022692"/>
    </source>
</evidence>
<dbReference type="PANTHER" id="PTHR43427">
    <property type="entry name" value="CHLORIDE CHANNEL PROTEIN CLC-E"/>
    <property type="match status" value="1"/>
</dbReference>
<protein>
    <submittedName>
        <fullName evidence="13">CIC family chloride channel protein</fullName>
    </submittedName>
</protein>
<dbReference type="SUPFAM" id="SSF54631">
    <property type="entry name" value="CBS-domain pair"/>
    <property type="match status" value="1"/>
</dbReference>
<dbReference type="CDD" id="cd00400">
    <property type="entry name" value="Voltage_gated_ClC"/>
    <property type="match status" value="1"/>
</dbReference>
<feature type="domain" description="CBS" evidence="12">
    <location>
        <begin position="478"/>
        <end position="537"/>
    </location>
</feature>
<evidence type="ECO:0000256" key="6">
    <source>
        <dbReference type="ARBA" id="ARBA00023136"/>
    </source>
</evidence>
<reference evidence="13 14" key="1">
    <citation type="submission" date="2018-07" db="EMBL/GenBank/DDBJ databases">
        <title>Genomic Encyclopedia of Type Strains, Phase III (KMG-III): the genomes of soil and plant-associated and newly described type strains.</title>
        <authorList>
            <person name="Whitman W."/>
        </authorList>
    </citation>
    <scope>NUCLEOTIDE SEQUENCE [LARGE SCALE GENOMIC DNA]</scope>
    <source>
        <strain evidence="13 14">CECT 8487</strain>
    </source>
</reference>
<dbReference type="InterPro" id="IPR046342">
    <property type="entry name" value="CBS_dom_sf"/>
</dbReference>
<dbReference type="PRINTS" id="PR00762">
    <property type="entry name" value="CLCHANNEL"/>
</dbReference>
<dbReference type="PANTHER" id="PTHR43427:SF6">
    <property type="entry name" value="CHLORIDE CHANNEL PROTEIN CLC-E"/>
    <property type="match status" value="1"/>
</dbReference>
<feature type="transmembrane region" description="Helical" evidence="11">
    <location>
        <begin position="120"/>
        <end position="141"/>
    </location>
</feature>
<evidence type="ECO:0000256" key="11">
    <source>
        <dbReference type="SAM" id="Phobius"/>
    </source>
</evidence>
<feature type="transmembrane region" description="Helical" evidence="11">
    <location>
        <begin position="354"/>
        <end position="375"/>
    </location>
</feature>
<evidence type="ECO:0000313" key="13">
    <source>
        <dbReference type="EMBL" id="RED50545.1"/>
    </source>
</evidence>
<feature type="transmembrane region" description="Helical" evidence="11">
    <location>
        <begin position="243"/>
        <end position="260"/>
    </location>
</feature>
<dbReference type="Pfam" id="PF00654">
    <property type="entry name" value="Voltage_CLC"/>
    <property type="match status" value="1"/>
</dbReference>
<dbReference type="AlphaFoldDB" id="A0A3D9HMC1"/>
<keyword evidence="6 11" id="KW-0472">Membrane</keyword>
<dbReference type="PROSITE" id="PS51371">
    <property type="entry name" value="CBS"/>
    <property type="match status" value="1"/>
</dbReference>
<dbReference type="InterPro" id="IPR014743">
    <property type="entry name" value="Cl-channel_core"/>
</dbReference>
<evidence type="ECO:0000256" key="9">
    <source>
        <dbReference type="ARBA" id="ARBA00023303"/>
    </source>
</evidence>
<feature type="transmembrane region" description="Helical" evidence="11">
    <location>
        <begin position="201"/>
        <end position="223"/>
    </location>
</feature>
<feature type="transmembrane region" description="Helical" evidence="11">
    <location>
        <begin position="423"/>
        <end position="444"/>
    </location>
</feature>
<dbReference type="EMBL" id="QRDX01000001">
    <property type="protein sequence ID" value="RED50545.1"/>
    <property type="molecule type" value="Genomic_DNA"/>
</dbReference>
<dbReference type="Gene3D" id="3.10.580.10">
    <property type="entry name" value="CBS-domain"/>
    <property type="match status" value="1"/>
</dbReference>
<keyword evidence="3 11" id="KW-0812">Transmembrane</keyword>
<feature type="transmembrane region" description="Helical" evidence="11">
    <location>
        <begin position="330"/>
        <end position="347"/>
    </location>
</feature>
<keyword evidence="2" id="KW-0813">Transport</keyword>
<dbReference type="InterPro" id="IPR050368">
    <property type="entry name" value="ClC-type_chloride_channel"/>
</dbReference>
<dbReference type="GO" id="GO:0034707">
    <property type="term" value="C:chloride channel complex"/>
    <property type="evidence" value="ECO:0007669"/>
    <property type="project" value="UniProtKB-KW"/>
</dbReference>
<dbReference type="InterPro" id="IPR000644">
    <property type="entry name" value="CBS_dom"/>
</dbReference>
<keyword evidence="4 11" id="KW-1133">Transmembrane helix</keyword>
<accession>A0A3D9HMC1</accession>
<keyword evidence="9" id="KW-0407">Ion channel</keyword>
<keyword evidence="7" id="KW-0869">Chloride channel</keyword>
<comment type="subcellular location">
    <subcellularLocation>
        <location evidence="1">Membrane</location>
        <topology evidence="1">Multi-pass membrane protein</topology>
    </subcellularLocation>
</comment>
<feature type="transmembrane region" description="Helical" evidence="11">
    <location>
        <begin position="281"/>
        <end position="299"/>
    </location>
</feature>
<keyword evidence="8" id="KW-0868">Chloride</keyword>
<evidence type="ECO:0000256" key="8">
    <source>
        <dbReference type="ARBA" id="ARBA00023214"/>
    </source>
</evidence>
<evidence type="ECO:0000256" key="4">
    <source>
        <dbReference type="ARBA" id="ARBA00022989"/>
    </source>
</evidence>
<evidence type="ECO:0000256" key="10">
    <source>
        <dbReference type="PROSITE-ProRule" id="PRU00703"/>
    </source>
</evidence>
<evidence type="ECO:0000259" key="12">
    <source>
        <dbReference type="PROSITE" id="PS51371"/>
    </source>
</evidence>
<dbReference type="InterPro" id="IPR001807">
    <property type="entry name" value="ClC"/>
</dbReference>
<keyword evidence="10" id="KW-0129">CBS domain</keyword>
<gene>
    <name evidence="13" type="ORF">DFQ02_101579</name>
</gene>
<comment type="caution">
    <text evidence="13">The sequence shown here is derived from an EMBL/GenBank/DDBJ whole genome shotgun (WGS) entry which is preliminary data.</text>
</comment>
<proteinExistence type="predicted"/>
<dbReference type="Proteomes" id="UP000256629">
    <property type="component" value="Unassembled WGS sequence"/>
</dbReference>
<feature type="transmembrane region" description="Helical" evidence="11">
    <location>
        <begin position="71"/>
        <end position="90"/>
    </location>
</feature>
<feature type="transmembrane region" description="Helical" evidence="11">
    <location>
        <begin position="168"/>
        <end position="194"/>
    </location>
</feature>
<evidence type="ECO:0000313" key="14">
    <source>
        <dbReference type="Proteomes" id="UP000256629"/>
    </source>
</evidence>
<dbReference type="GO" id="GO:0005254">
    <property type="term" value="F:chloride channel activity"/>
    <property type="evidence" value="ECO:0007669"/>
    <property type="project" value="UniProtKB-KW"/>
</dbReference>
<dbReference type="Gene3D" id="1.10.3080.10">
    <property type="entry name" value="Clc chloride channel"/>
    <property type="match status" value="1"/>
</dbReference>
<evidence type="ECO:0000256" key="7">
    <source>
        <dbReference type="ARBA" id="ARBA00023173"/>
    </source>
</evidence>
<evidence type="ECO:0000256" key="2">
    <source>
        <dbReference type="ARBA" id="ARBA00022448"/>
    </source>
</evidence>
<keyword evidence="5" id="KW-0406">Ion transport</keyword>
<name>A0A3D9HMC1_9FLAO</name>
<feature type="transmembrane region" description="Helical" evidence="11">
    <location>
        <begin position="395"/>
        <end position="416"/>
    </location>
</feature>
<evidence type="ECO:0000256" key="1">
    <source>
        <dbReference type="ARBA" id="ARBA00004141"/>
    </source>
</evidence>